<protein>
    <submittedName>
        <fullName evidence="5">Carbohydrate diacid regulator</fullName>
    </submittedName>
</protein>
<dbReference type="EMBL" id="RAPK01000008">
    <property type="protein sequence ID" value="RKD73553.1"/>
    <property type="molecule type" value="Genomic_DNA"/>
</dbReference>
<dbReference type="PANTHER" id="PTHR33744:SF16">
    <property type="entry name" value="CARBOHYDRATE DIACID REGULATOR"/>
    <property type="match status" value="1"/>
</dbReference>
<dbReference type="InterPro" id="IPR025736">
    <property type="entry name" value="PucR_C-HTH_dom"/>
</dbReference>
<dbReference type="Gene3D" id="1.10.10.2840">
    <property type="entry name" value="PucR C-terminal helix-turn-helix domain"/>
    <property type="match status" value="1"/>
</dbReference>
<dbReference type="Pfam" id="PF13556">
    <property type="entry name" value="HTH_30"/>
    <property type="match status" value="1"/>
</dbReference>
<dbReference type="PANTHER" id="PTHR33744">
    <property type="entry name" value="CARBOHYDRATE DIACID REGULATOR"/>
    <property type="match status" value="1"/>
</dbReference>
<evidence type="ECO:0000256" key="1">
    <source>
        <dbReference type="ARBA" id="ARBA00006754"/>
    </source>
</evidence>
<evidence type="ECO:0000313" key="6">
    <source>
        <dbReference type="Proteomes" id="UP000285120"/>
    </source>
</evidence>
<keyword evidence="6" id="KW-1185">Reference proteome</keyword>
<dbReference type="InterPro" id="IPR051448">
    <property type="entry name" value="CdaR-like_regulators"/>
</dbReference>
<gene>
    <name evidence="5" type="ORF">ATL39_1849</name>
</gene>
<sequence length="369" mass="42295">MNVNTALAENIVEEVKRVIKEDVIFIDDTSTIIASTDPSRKGTLHEGAQLVLRTKQKLYIDDSNIGTLKGVKQGITMPLINHGSVVGIIGITGAPEKVEAFAELTRRLTELMIHEAFLLEEQKWQDRSVEVFFNEWIRSESVDQELMNHGMRLGIPLDRPYVCCLVEAKEPKNQPAQAERYTRSAFHSCFPRKENFFVRWGEDLFLLMIEISTPQQRKELPGKLESCRKEMEKQYDGLVRIGIGSSRDNIVMEEAYKNAKKALQVTTEAKLLIFYEDLSIDLVLSDVSDEARNTFLTRVIEPLQRKKELVETLEVYLQCNQSVKETSAMMHIHINTLHYRLKQIKECTGIDPRTTEGIVAFYLALEFLK</sequence>
<dbReference type="Pfam" id="PF17853">
    <property type="entry name" value="GGDEF_2"/>
    <property type="match status" value="1"/>
</dbReference>
<feature type="domain" description="CdaR GGDEF-like" evidence="4">
    <location>
        <begin position="142"/>
        <end position="265"/>
    </location>
</feature>
<dbReference type="InterPro" id="IPR041522">
    <property type="entry name" value="CdaR_GGDEF"/>
</dbReference>
<dbReference type="InterPro" id="IPR042070">
    <property type="entry name" value="PucR_C-HTH_sf"/>
</dbReference>
<accession>A0A419V4Z2</accession>
<dbReference type="Proteomes" id="UP000285120">
    <property type="component" value="Unassembled WGS sequence"/>
</dbReference>
<evidence type="ECO:0000259" key="2">
    <source>
        <dbReference type="Pfam" id="PF05651"/>
    </source>
</evidence>
<dbReference type="AlphaFoldDB" id="A0A419V4Z2"/>
<dbReference type="Pfam" id="PF05651">
    <property type="entry name" value="Diacid_rec"/>
    <property type="match status" value="1"/>
</dbReference>
<proteinExistence type="inferred from homology"/>
<evidence type="ECO:0000313" key="5">
    <source>
        <dbReference type="EMBL" id="RKD73553.1"/>
    </source>
</evidence>
<evidence type="ECO:0000259" key="4">
    <source>
        <dbReference type="Pfam" id="PF17853"/>
    </source>
</evidence>
<evidence type="ECO:0000259" key="3">
    <source>
        <dbReference type="Pfam" id="PF13556"/>
    </source>
</evidence>
<dbReference type="RefSeq" id="WP_170146885.1">
    <property type="nucleotide sequence ID" value="NZ_RAPK01000008.1"/>
</dbReference>
<feature type="domain" description="Putative sugar diacid recognition" evidence="2">
    <location>
        <begin position="5"/>
        <end position="136"/>
    </location>
</feature>
<comment type="caution">
    <text evidence="5">The sequence shown here is derived from an EMBL/GenBank/DDBJ whole genome shotgun (WGS) entry which is preliminary data.</text>
</comment>
<comment type="similarity">
    <text evidence="1">Belongs to the CdaR family.</text>
</comment>
<dbReference type="InterPro" id="IPR008599">
    <property type="entry name" value="Diacid_rec"/>
</dbReference>
<reference evidence="5 6" key="1">
    <citation type="submission" date="2018-09" db="EMBL/GenBank/DDBJ databases">
        <title>Genomic Encyclopedia of Archaeal and Bacterial Type Strains, Phase II (KMG-II): from individual species to whole genera.</title>
        <authorList>
            <person name="Goeker M."/>
        </authorList>
    </citation>
    <scope>NUCLEOTIDE SEQUENCE [LARGE SCALE GENOMIC DNA]</scope>
    <source>
        <strain evidence="5 6">DSM 17008</strain>
    </source>
</reference>
<feature type="domain" description="PucR C-terminal helix-turn-helix" evidence="3">
    <location>
        <begin position="309"/>
        <end position="366"/>
    </location>
</feature>
<name>A0A419V4Z2_9BACL</name>
<organism evidence="5 6">
    <name type="scientific">Sinobaca qinghaiensis</name>
    <dbReference type="NCBI Taxonomy" id="342944"/>
    <lineage>
        <taxon>Bacteria</taxon>
        <taxon>Bacillati</taxon>
        <taxon>Bacillota</taxon>
        <taxon>Bacilli</taxon>
        <taxon>Bacillales</taxon>
        <taxon>Sporolactobacillaceae</taxon>
        <taxon>Sinobaca</taxon>
    </lineage>
</organism>